<reference evidence="1 2" key="1">
    <citation type="submission" date="2018-10" db="EMBL/GenBank/DDBJ databases">
        <authorList>
            <person name="Chen X."/>
        </authorList>
    </citation>
    <scope>NUCLEOTIDE SEQUENCE [LARGE SCALE GENOMIC DNA]</scope>
    <source>
        <strain evidence="1 2">YIM 102668</strain>
    </source>
</reference>
<name>A0A3L9MJW6_9FLAO</name>
<dbReference type="Proteomes" id="UP000275348">
    <property type="component" value="Unassembled WGS sequence"/>
</dbReference>
<dbReference type="AlphaFoldDB" id="A0A3L9MJW6"/>
<keyword evidence="2" id="KW-1185">Reference proteome</keyword>
<dbReference type="RefSeq" id="WP_121933901.1">
    <property type="nucleotide sequence ID" value="NZ_RDOJ01000004.1"/>
</dbReference>
<accession>A0A3L9MJW6</accession>
<proteinExistence type="predicted"/>
<dbReference type="EMBL" id="RDOJ01000004">
    <property type="protein sequence ID" value="RLZ11594.1"/>
    <property type="molecule type" value="Genomic_DNA"/>
</dbReference>
<dbReference type="InterPro" id="IPR047690">
    <property type="entry name" value="IPExxxVDY_fam"/>
</dbReference>
<organism evidence="1 2">
    <name type="scientific">Faecalibacter macacae</name>
    <dbReference type="NCBI Taxonomy" id="1859289"/>
    <lineage>
        <taxon>Bacteria</taxon>
        <taxon>Pseudomonadati</taxon>
        <taxon>Bacteroidota</taxon>
        <taxon>Flavobacteriia</taxon>
        <taxon>Flavobacteriales</taxon>
        <taxon>Weeksellaceae</taxon>
        <taxon>Faecalibacter</taxon>
    </lineage>
</organism>
<sequence length="152" mass="18374">MAEYLLLDDFIDFQLVGVNSSFEDSFQFIYHLNLNFDTSFQRIKDFDFLINQQEFFFSSYHWYDDHNKIDYHIIKNRPSDTVFKNNEVDLTQLFPADFPLISRYKNCNYILKITGWEDDIDNLKIPFKTNNFIDNIEIYDIDDISEADRLIF</sequence>
<evidence type="ECO:0000313" key="1">
    <source>
        <dbReference type="EMBL" id="RLZ11594.1"/>
    </source>
</evidence>
<dbReference type="OrthoDB" id="676614at2"/>
<evidence type="ECO:0000313" key="2">
    <source>
        <dbReference type="Proteomes" id="UP000275348"/>
    </source>
</evidence>
<comment type="caution">
    <text evidence="1">The sequence shown here is derived from an EMBL/GenBank/DDBJ whole genome shotgun (WGS) entry which is preliminary data.</text>
</comment>
<protein>
    <submittedName>
        <fullName evidence="1">IPExxxVDY family protein</fullName>
    </submittedName>
</protein>
<dbReference type="NCBIfam" id="NF033205">
    <property type="entry name" value="IPExxxVDY"/>
    <property type="match status" value="1"/>
</dbReference>
<gene>
    <name evidence="1" type="ORF">EAH69_04010</name>
</gene>